<dbReference type="Gene3D" id="3.30.50.10">
    <property type="entry name" value="Erythroid Transcription Factor GATA-1, subunit A"/>
    <property type="match status" value="1"/>
</dbReference>
<dbReference type="GO" id="GO:0008270">
    <property type="term" value="F:zinc ion binding"/>
    <property type="evidence" value="ECO:0007669"/>
    <property type="project" value="UniProtKB-KW"/>
</dbReference>
<keyword evidence="9" id="KW-0539">Nucleus</keyword>
<dbReference type="EMBL" id="BGZK01001186">
    <property type="protein sequence ID" value="GBP73785.1"/>
    <property type="molecule type" value="Genomic_DNA"/>
</dbReference>
<keyword evidence="8 11" id="KW-0675">Receptor</keyword>
<dbReference type="AlphaFoldDB" id="A0A4C1YHG4"/>
<keyword evidence="4" id="KW-0862">Zinc</keyword>
<dbReference type="PANTHER" id="PTHR48092">
    <property type="entry name" value="KNIRPS-RELATED PROTEIN-RELATED"/>
    <property type="match status" value="1"/>
</dbReference>
<dbReference type="PROSITE" id="PS51030">
    <property type="entry name" value="NUCLEAR_REC_DBD_2"/>
    <property type="match status" value="1"/>
</dbReference>
<protein>
    <submittedName>
        <fullName evidence="11">Retinoic acid receptor RXR-gamma-A</fullName>
    </submittedName>
</protein>
<keyword evidence="7" id="KW-0804">Transcription</keyword>
<comment type="caution">
    <text evidence="11">The sequence shown here is derived from an EMBL/GenBank/DDBJ whole genome shotgun (WGS) entry which is preliminary data.</text>
</comment>
<dbReference type="GO" id="GO:0043565">
    <property type="term" value="F:sequence-specific DNA binding"/>
    <property type="evidence" value="ECO:0007669"/>
    <property type="project" value="InterPro"/>
</dbReference>
<dbReference type="SMART" id="SM00399">
    <property type="entry name" value="ZnF_C4"/>
    <property type="match status" value="1"/>
</dbReference>
<keyword evidence="3" id="KW-0863">Zinc-finger</keyword>
<accession>A0A4C1YHG4</accession>
<evidence type="ECO:0000256" key="3">
    <source>
        <dbReference type="ARBA" id="ARBA00022771"/>
    </source>
</evidence>
<dbReference type="GO" id="GO:0003700">
    <property type="term" value="F:DNA-binding transcription factor activity"/>
    <property type="evidence" value="ECO:0007669"/>
    <property type="project" value="InterPro"/>
</dbReference>
<evidence type="ECO:0000256" key="8">
    <source>
        <dbReference type="ARBA" id="ARBA00023170"/>
    </source>
</evidence>
<sequence>MFSVMYVMSKNQRPQLILQAYKFSLQYSRNMKQRWQCSRRSYYGYRLFSFPGGRPKNCLICGGKSSGLRYGTYSCDSCRSFFKRSVVNDRQNRYVCSGQFNCRIGVESRSACQYCRYQKCLRAGMLPWMVMSSGSNI</sequence>
<keyword evidence="5" id="KW-0805">Transcription regulation</keyword>
<evidence type="ECO:0000256" key="9">
    <source>
        <dbReference type="ARBA" id="ARBA00023242"/>
    </source>
</evidence>
<evidence type="ECO:0000256" key="7">
    <source>
        <dbReference type="ARBA" id="ARBA00023163"/>
    </source>
</evidence>
<dbReference type="OrthoDB" id="10000497at2759"/>
<evidence type="ECO:0000256" key="4">
    <source>
        <dbReference type="ARBA" id="ARBA00022833"/>
    </source>
</evidence>
<evidence type="ECO:0000256" key="5">
    <source>
        <dbReference type="ARBA" id="ARBA00023015"/>
    </source>
</evidence>
<proteinExistence type="predicted"/>
<dbReference type="Proteomes" id="UP000299102">
    <property type="component" value="Unassembled WGS sequence"/>
</dbReference>
<dbReference type="SUPFAM" id="SSF57716">
    <property type="entry name" value="Glucocorticoid receptor-like (DNA-binding domain)"/>
    <property type="match status" value="1"/>
</dbReference>
<dbReference type="Pfam" id="PF00105">
    <property type="entry name" value="zf-C4"/>
    <property type="match status" value="1"/>
</dbReference>
<dbReference type="InterPro" id="IPR013088">
    <property type="entry name" value="Znf_NHR/GATA"/>
</dbReference>
<dbReference type="GO" id="GO:0005634">
    <property type="term" value="C:nucleus"/>
    <property type="evidence" value="ECO:0007669"/>
    <property type="project" value="UniProtKB-SubCell"/>
</dbReference>
<evidence type="ECO:0000256" key="1">
    <source>
        <dbReference type="ARBA" id="ARBA00004123"/>
    </source>
</evidence>
<dbReference type="InterPro" id="IPR001628">
    <property type="entry name" value="Znf_hrmn_rcpt"/>
</dbReference>
<dbReference type="InterPro" id="IPR050200">
    <property type="entry name" value="Nuclear_hormone_rcpt_NR3"/>
</dbReference>
<evidence type="ECO:0000256" key="6">
    <source>
        <dbReference type="ARBA" id="ARBA00023125"/>
    </source>
</evidence>
<name>A0A4C1YHG4_EUMVA</name>
<evidence type="ECO:0000259" key="10">
    <source>
        <dbReference type="PROSITE" id="PS51030"/>
    </source>
</evidence>
<gene>
    <name evidence="11" type="primary">rxrga</name>
    <name evidence="11" type="ORF">EVAR_42957_1</name>
</gene>
<dbReference type="PRINTS" id="PR00047">
    <property type="entry name" value="STROIDFINGER"/>
</dbReference>
<organism evidence="11 12">
    <name type="scientific">Eumeta variegata</name>
    <name type="common">Bagworm moth</name>
    <name type="synonym">Eumeta japonica</name>
    <dbReference type="NCBI Taxonomy" id="151549"/>
    <lineage>
        <taxon>Eukaryota</taxon>
        <taxon>Metazoa</taxon>
        <taxon>Ecdysozoa</taxon>
        <taxon>Arthropoda</taxon>
        <taxon>Hexapoda</taxon>
        <taxon>Insecta</taxon>
        <taxon>Pterygota</taxon>
        <taxon>Neoptera</taxon>
        <taxon>Endopterygota</taxon>
        <taxon>Lepidoptera</taxon>
        <taxon>Glossata</taxon>
        <taxon>Ditrysia</taxon>
        <taxon>Tineoidea</taxon>
        <taxon>Psychidae</taxon>
        <taxon>Oiketicinae</taxon>
        <taxon>Eumeta</taxon>
    </lineage>
</organism>
<evidence type="ECO:0000313" key="12">
    <source>
        <dbReference type="Proteomes" id="UP000299102"/>
    </source>
</evidence>
<evidence type="ECO:0000313" key="11">
    <source>
        <dbReference type="EMBL" id="GBP73785.1"/>
    </source>
</evidence>
<reference evidence="11 12" key="1">
    <citation type="journal article" date="2019" name="Commun. Biol.">
        <title>The bagworm genome reveals a unique fibroin gene that provides high tensile strength.</title>
        <authorList>
            <person name="Kono N."/>
            <person name="Nakamura H."/>
            <person name="Ohtoshi R."/>
            <person name="Tomita M."/>
            <person name="Numata K."/>
            <person name="Arakawa K."/>
        </authorList>
    </citation>
    <scope>NUCLEOTIDE SEQUENCE [LARGE SCALE GENOMIC DNA]</scope>
</reference>
<keyword evidence="6" id="KW-0238">DNA-binding</keyword>
<evidence type="ECO:0000256" key="2">
    <source>
        <dbReference type="ARBA" id="ARBA00022723"/>
    </source>
</evidence>
<keyword evidence="2" id="KW-0479">Metal-binding</keyword>
<comment type="subcellular location">
    <subcellularLocation>
        <location evidence="1">Nucleus</location>
    </subcellularLocation>
</comment>
<dbReference type="Gene3D" id="2.20.25.240">
    <property type="match status" value="1"/>
</dbReference>
<keyword evidence="12" id="KW-1185">Reference proteome</keyword>
<dbReference type="STRING" id="151549.A0A4C1YHG4"/>
<feature type="domain" description="Nuclear receptor" evidence="10">
    <location>
        <begin position="55"/>
        <end position="132"/>
    </location>
</feature>